<evidence type="ECO:0000256" key="9">
    <source>
        <dbReference type="ARBA" id="ARBA00022824"/>
    </source>
</evidence>
<dbReference type="Proteomes" id="UP000282613">
    <property type="component" value="Unassembled WGS sequence"/>
</dbReference>
<sequence length="1229" mass="136622">MTNTNGPQGDSLTKEKKCCCDNYCRELGQKAFQKKPISIDLDHLLRTQLNRCLRTMDLIGYGIASMVGGTIFVLTGTISRNKSGPATFVAYILAGFIAILNATTYAELSCRFPKAGSTYTYVYVLLGELPAFLAGWSILLEYVLSISTVARGWSSSLNALTGGAIGNWTTDHVGRLDKPNGFFAEELDFVAAGMVILVVVTTCFGMEKSAWLNLVLTAINVGVLTLAAIFMLIYAQPDLLTIPLPSNVTWSSFLPLSNLTPFLPYGITGLVAGTATCFNAFIGFDMLSMCAEEANDPEKSIPRANVISVLLVTLLLSVSTLALIMYVPWYLLDIGAPFLEAMRNGPGDATAANVLFYVVGVGCLIGIFSNLLTSAIGAPRILYAMSQDGLVFTGFAKVTEPFKTPIIASIPVAVIAALLTMVFSISSLADFMCLGTLIAYSMCSLGVLILRYCPAPEKLIAAARIPESSGNTEIDQEKEELARQYGDTIETKDQTSSVKYDFPGGSNIDKPGYLKAKWAKFLPHRMVKCMTMNREPGEVCKVNMGFFVLFVLLLHFTVLIEPYALPIGWTYWRIAGAILWLLSLLCCGLVFSMHRQFRGPRPNLFRLPMVPFLPCVTVIFNAVLISQLSWMTWARFFIWVGLVMCITSYLILSLVFAFGHCDFTNTDVVQTVYADSHIIRYDAEITLDLPDGPLGVYHYPIDSEIYGHLSFIEAKIDPKTPLSVDRFREGSNMTGFVIAIPNESAGKRLKFTVSSFFTGLLKPKPTKILQADKQFVEFVTNVAYYSAYPTKRVTTTVVLSPGDVLFYTIDLQPVHKSATKIKYGPFENIPPFDKRIAKFNYENGSPFLAVTNLERSIEVSHWGNIAVENKVSIRNYGARLTGPFSRLDYQRGVGHQISVATIKSVLPASARDIYYRDEIGNISTSSVKPLYSSVEVLIAPRFPLFGGWKTFFVLGYNVPAHEYLYRKGSSFALKMSFMDFLYEELLVDEITLRIVLPETVSNVKVEVPFEVERLPDEVLKTFLDTTGRTVLVIRKTNLIEAHIQDFTVYYDFNMISMLREPAMLIAAFLLLFIVIIVYVRLDFSISEDKMAELQQRAQASVDEILSLQNKRSAIYQTFEDVVSNYKSSKDSDRFKADYRKVEADYKAISQKISSMQSKLREFWTEGADKVAELQKLDLDYHGLLSKGISLAESVISGKISKPQYQTEDSNLSAKKAALIKRMEAIAESL</sequence>
<comment type="similarity">
    <text evidence="5 12">Belongs to the OST1 family.</text>
</comment>
<keyword evidence="15" id="KW-1185">Reference proteome</keyword>
<feature type="transmembrane region" description="Helical" evidence="12">
    <location>
        <begin position="542"/>
        <end position="565"/>
    </location>
</feature>
<dbReference type="EMBL" id="UYRS01018553">
    <property type="protein sequence ID" value="VDK37585.1"/>
    <property type="molecule type" value="Genomic_DNA"/>
</dbReference>
<feature type="transmembrane region" description="Helical" evidence="12">
    <location>
        <begin position="351"/>
        <end position="372"/>
    </location>
</feature>
<proteinExistence type="inferred from homology"/>
<feature type="transmembrane region" description="Helical" evidence="12">
    <location>
        <begin position="636"/>
        <end position="658"/>
    </location>
</feature>
<dbReference type="Pfam" id="PF14966">
    <property type="entry name" value="DNA_repr_REX1B"/>
    <property type="match status" value="1"/>
</dbReference>
<evidence type="ECO:0000313" key="15">
    <source>
        <dbReference type="Proteomes" id="UP000282613"/>
    </source>
</evidence>
<feature type="transmembrane region" description="Helical" evidence="12">
    <location>
        <begin position="431"/>
        <end position="450"/>
    </location>
</feature>
<keyword evidence="7 12" id="KW-0812">Transmembrane</keyword>
<feature type="transmembrane region" description="Helical" evidence="12">
    <location>
        <begin position="120"/>
        <end position="139"/>
    </location>
</feature>
<dbReference type="UniPathway" id="UPA00378"/>
<feature type="transmembrane region" description="Helical" evidence="12">
    <location>
        <begin position="88"/>
        <end position="108"/>
    </location>
</feature>
<evidence type="ECO:0000256" key="6">
    <source>
        <dbReference type="ARBA" id="ARBA00017611"/>
    </source>
</evidence>
<evidence type="ECO:0000313" key="14">
    <source>
        <dbReference type="EMBL" id="VDK37585.1"/>
    </source>
</evidence>
<evidence type="ECO:0000256" key="3">
    <source>
        <dbReference type="ARBA" id="ARBA00004141"/>
    </source>
</evidence>
<feature type="transmembrane region" description="Helical" evidence="12">
    <location>
        <begin position="211"/>
        <end position="235"/>
    </location>
</feature>
<feature type="transmembrane region" description="Helical" evidence="12">
    <location>
        <begin position="406"/>
        <end position="425"/>
    </location>
</feature>
<dbReference type="InterPro" id="IPR007676">
    <property type="entry name" value="Ribophorin_I"/>
</dbReference>
<evidence type="ECO:0000256" key="5">
    <source>
        <dbReference type="ARBA" id="ARBA00008905"/>
    </source>
</evidence>
<feature type="transmembrane region" description="Helical" evidence="12">
    <location>
        <begin position="571"/>
        <end position="591"/>
    </location>
</feature>
<feature type="transmembrane region" description="Helical" evidence="12">
    <location>
        <begin position="58"/>
        <end position="76"/>
    </location>
</feature>
<dbReference type="Pfam" id="PF04597">
    <property type="entry name" value="Ribophorin_I"/>
    <property type="match status" value="1"/>
</dbReference>
<feature type="domain" description="Cationic amino acid transporter C-terminal" evidence="13">
    <location>
        <begin position="605"/>
        <end position="646"/>
    </location>
</feature>
<feature type="transmembrane region" description="Helical" evidence="12">
    <location>
        <begin position="612"/>
        <end position="630"/>
    </location>
</feature>
<gene>
    <name evidence="14" type="ORF">TASK_LOCUS6939</name>
</gene>
<keyword evidence="9 12" id="KW-0256">Endoplasmic reticulum</keyword>
<accession>A0A0R3W943</accession>
<keyword evidence="11 12" id="KW-0472">Membrane</keyword>
<dbReference type="AlphaFoldDB" id="A0A0R3W943"/>
<dbReference type="STRING" id="60517.A0A0R3W943"/>
<dbReference type="GO" id="GO:0018279">
    <property type="term" value="P:protein N-linked glycosylation via asparagine"/>
    <property type="evidence" value="ECO:0007669"/>
    <property type="project" value="TreeGrafter"/>
</dbReference>
<evidence type="ECO:0000256" key="2">
    <source>
        <dbReference type="ARBA" id="ARBA00004115"/>
    </source>
</evidence>
<evidence type="ECO:0000256" key="7">
    <source>
        <dbReference type="ARBA" id="ARBA00022692"/>
    </source>
</evidence>
<evidence type="ECO:0000259" key="13">
    <source>
        <dbReference type="Pfam" id="PF13906"/>
    </source>
</evidence>
<comment type="pathway">
    <text evidence="4 12">Protein modification; protein glycosylation.</text>
</comment>
<evidence type="ECO:0000256" key="11">
    <source>
        <dbReference type="ARBA" id="ARBA00023136"/>
    </source>
</evidence>
<feature type="transmembrane region" description="Helical" evidence="12">
    <location>
        <begin position="305"/>
        <end position="331"/>
    </location>
</feature>
<dbReference type="OrthoDB" id="310030at2759"/>
<evidence type="ECO:0000256" key="4">
    <source>
        <dbReference type="ARBA" id="ARBA00004922"/>
    </source>
</evidence>
<dbReference type="GO" id="GO:0008250">
    <property type="term" value="C:oligosaccharyltransferase complex"/>
    <property type="evidence" value="ECO:0007669"/>
    <property type="project" value="UniProtKB-UniRule"/>
</dbReference>
<dbReference type="InterPro" id="IPR039491">
    <property type="entry name" value="REX1-B"/>
</dbReference>
<comment type="subcellular location">
    <subcellularLocation>
        <location evidence="2 12">Endoplasmic reticulum membrane</location>
        <topology evidence="2 12">Single-pass type I membrane protein</topology>
    </subcellularLocation>
    <subcellularLocation>
        <location evidence="3">Membrane</location>
        <topology evidence="3">Multi-pass membrane protein</topology>
    </subcellularLocation>
</comment>
<feature type="transmembrane region" description="Helical" evidence="12">
    <location>
        <begin position="262"/>
        <end position="284"/>
    </location>
</feature>
<name>A0A0R3W943_TAEAS</name>
<dbReference type="PANTHER" id="PTHR21049:SF0">
    <property type="entry name" value="DOLICHYL-DIPHOSPHOOLIGOSACCHARIDE--PROTEIN GLYCOSYLTRANSFERASE SUBUNIT 1"/>
    <property type="match status" value="1"/>
</dbReference>
<evidence type="ECO:0000256" key="1">
    <source>
        <dbReference type="ARBA" id="ARBA00002791"/>
    </source>
</evidence>
<dbReference type="Pfam" id="PF13906">
    <property type="entry name" value="AA_permease_C"/>
    <property type="match status" value="1"/>
</dbReference>
<dbReference type="WBParaSite" id="TASK_0000693801-mRNA-1">
    <property type="protein sequence ID" value="TASK_0000693801-mRNA-1"/>
    <property type="gene ID" value="TASK_0000693801"/>
</dbReference>
<comment type="subunit">
    <text evidence="12">Component of the oligosaccharyltransferase (OST) complex.</text>
</comment>
<dbReference type="Gene3D" id="1.20.1740.10">
    <property type="entry name" value="Amino acid/polyamine transporter I"/>
    <property type="match status" value="1"/>
</dbReference>
<evidence type="ECO:0000313" key="16">
    <source>
        <dbReference type="WBParaSite" id="TASK_0000693801-mRNA-1"/>
    </source>
</evidence>
<reference evidence="14 15" key="2">
    <citation type="submission" date="2018-11" db="EMBL/GenBank/DDBJ databases">
        <authorList>
            <consortium name="Pathogen Informatics"/>
        </authorList>
    </citation>
    <scope>NUCLEOTIDE SEQUENCE [LARGE SCALE GENOMIC DNA]</scope>
</reference>
<keyword evidence="8" id="KW-0732">Signal</keyword>
<evidence type="ECO:0000256" key="12">
    <source>
        <dbReference type="RuleBase" id="RU361143"/>
    </source>
</evidence>
<organism evidence="16">
    <name type="scientific">Taenia asiatica</name>
    <name type="common">Asian tapeworm</name>
    <dbReference type="NCBI Taxonomy" id="60517"/>
    <lineage>
        <taxon>Eukaryota</taxon>
        <taxon>Metazoa</taxon>
        <taxon>Spiralia</taxon>
        <taxon>Lophotrochozoa</taxon>
        <taxon>Platyhelminthes</taxon>
        <taxon>Cestoda</taxon>
        <taxon>Eucestoda</taxon>
        <taxon>Cyclophyllidea</taxon>
        <taxon>Taeniidae</taxon>
        <taxon>Taenia</taxon>
    </lineage>
</organism>
<dbReference type="InterPro" id="IPR029485">
    <property type="entry name" value="CAT_C"/>
</dbReference>
<dbReference type="Pfam" id="PF13520">
    <property type="entry name" value="AA_permease_2"/>
    <property type="match status" value="1"/>
</dbReference>
<evidence type="ECO:0000256" key="8">
    <source>
        <dbReference type="ARBA" id="ARBA00022729"/>
    </source>
</evidence>
<feature type="transmembrane region" description="Helical" evidence="12">
    <location>
        <begin position="187"/>
        <end position="204"/>
    </location>
</feature>
<feature type="transmembrane region" description="Helical" evidence="12">
    <location>
        <begin position="1062"/>
        <end position="1081"/>
    </location>
</feature>
<evidence type="ECO:0000256" key="10">
    <source>
        <dbReference type="ARBA" id="ARBA00022989"/>
    </source>
</evidence>
<comment type="caution">
    <text evidence="12">Lacks conserved residue(s) required for the propagation of feature annotation.</text>
</comment>
<protein>
    <recommendedName>
        <fullName evidence="6 12">Dolichyl-diphosphooligosaccharide--protein glycosyltransferase subunit 1</fullName>
    </recommendedName>
</protein>
<reference evidence="16" key="1">
    <citation type="submission" date="2017-02" db="UniProtKB">
        <authorList>
            <consortium name="WormBaseParasite"/>
        </authorList>
    </citation>
    <scope>IDENTIFICATION</scope>
</reference>
<comment type="function">
    <text evidence="1 12">Subunit of the oligosaccharyl transferase (OST) complex that catalyzes the initial transfer of a defined glycan (Glc(3)Man(9)GlcNAc(2) in eukaryotes) from the lipid carrier dolichol-pyrophosphate to an asparagine residue within an Asn-X-Ser/Thr consensus motif in nascent polypeptide chains, the first step in protein N-glycosylation. N-glycosylation occurs cotranslationally and the complex associates with the Sec61 complex at the channel-forming translocon complex that mediates protein translocation across the endoplasmic reticulum (ER). All subunits are required for a maximal enzyme activity.</text>
</comment>
<dbReference type="InterPro" id="IPR002293">
    <property type="entry name" value="AA/rel_permease1"/>
</dbReference>
<dbReference type="GO" id="GO:0022857">
    <property type="term" value="F:transmembrane transporter activity"/>
    <property type="evidence" value="ECO:0007669"/>
    <property type="project" value="InterPro"/>
</dbReference>
<dbReference type="PANTHER" id="PTHR21049">
    <property type="entry name" value="RIBOPHORIN I"/>
    <property type="match status" value="1"/>
</dbReference>
<keyword evidence="10 12" id="KW-1133">Transmembrane helix</keyword>